<protein>
    <submittedName>
        <fullName evidence="2">AlpA family phage regulatory protein</fullName>
    </submittedName>
</protein>
<dbReference type="Proteomes" id="UP000315400">
    <property type="component" value="Unassembled WGS sequence"/>
</dbReference>
<sequence>MTYLRDIDLARRYGIHRVTVWKWVKEGRFPAPVRLAPSTTRWRASDVEAWEANAINQAA</sequence>
<accession>A0A540V386</accession>
<evidence type="ECO:0000313" key="2">
    <source>
        <dbReference type="EMBL" id="TQE90693.1"/>
    </source>
</evidence>
<name>A0A540V386_9GAMM</name>
<dbReference type="EMBL" id="VIFK01000713">
    <property type="protein sequence ID" value="TQE90693.1"/>
    <property type="molecule type" value="Genomic_DNA"/>
</dbReference>
<dbReference type="Gene3D" id="1.10.238.160">
    <property type="match status" value="1"/>
</dbReference>
<feature type="domain" description="Helix-turn-helix" evidence="1">
    <location>
        <begin position="8"/>
        <end position="50"/>
    </location>
</feature>
<dbReference type="InterPro" id="IPR041657">
    <property type="entry name" value="HTH_17"/>
</dbReference>
<reference evidence="2 3" key="1">
    <citation type="submission" date="2019-06" db="EMBL/GenBank/DDBJ databases">
        <title>Metagenome assembled Genome of Spiribacter salinus SL48-SHIP from the microbial mat of Salt Lake 48 (Novosibirsk region, Russia).</title>
        <authorList>
            <person name="Shipova A."/>
            <person name="Rozanov A.S."/>
            <person name="Bryanskaya A.V."/>
            <person name="Peltek S.E."/>
        </authorList>
    </citation>
    <scope>NUCLEOTIDE SEQUENCE [LARGE SCALE GENOMIC DNA]</scope>
    <source>
        <strain evidence="2">SL48-SHIP-2</strain>
    </source>
</reference>
<organism evidence="2 3">
    <name type="scientific">Spiribacter salinus</name>
    <dbReference type="NCBI Taxonomy" id="1335746"/>
    <lineage>
        <taxon>Bacteria</taxon>
        <taxon>Pseudomonadati</taxon>
        <taxon>Pseudomonadota</taxon>
        <taxon>Gammaproteobacteria</taxon>
        <taxon>Chromatiales</taxon>
        <taxon>Ectothiorhodospiraceae</taxon>
        <taxon>Spiribacter</taxon>
    </lineage>
</organism>
<dbReference type="Pfam" id="PF12728">
    <property type="entry name" value="HTH_17"/>
    <property type="match status" value="1"/>
</dbReference>
<dbReference type="InterPro" id="IPR009061">
    <property type="entry name" value="DNA-bd_dom_put_sf"/>
</dbReference>
<evidence type="ECO:0000313" key="3">
    <source>
        <dbReference type="Proteomes" id="UP000315400"/>
    </source>
</evidence>
<comment type="caution">
    <text evidence="2">The sequence shown here is derived from an EMBL/GenBank/DDBJ whole genome shotgun (WGS) entry which is preliminary data.</text>
</comment>
<proteinExistence type="predicted"/>
<evidence type="ECO:0000259" key="1">
    <source>
        <dbReference type="Pfam" id="PF12728"/>
    </source>
</evidence>
<gene>
    <name evidence="2" type="ORF">FKY71_20375</name>
</gene>
<dbReference type="AlphaFoldDB" id="A0A540V386"/>
<dbReference type="SUPFAM" id="SSF46955">
    <property type="entry name" value="Putative DNA-binding domain"/>
    <property type="match status" value="1"/>
</dbReference>